<dbReference type="PIRSF" id="PIRSF039099">
    <property type="entry name" value="APP-BP1"/>
    <property type="match status" value="1"/>
</dbReference>
<organism evidence="7">
    <name type="scientific">Xenopsylla cheopis</name>
    <name type="common">Oriental rat flea</name>
    <name type="synonym">Pulex cheopis</name>
    <dbReference type="NCBI Taxonomy" id="163159"/>
    <lineage>
        <taxon>Eukaryota</taxon>
        <taxon>Metazoa</taxon>
        <taxon>Ecdysozoa</taxon>
        <taxon>Arthropoda</taxon>
        <taxon>Hexapoda</taxon>
        <taxon>Insecta</taxon>
        <taxon>Pterygota</taxon>
        <taxon>Neoptera</taxon>
        <taxon>Endopterygota</taxon>
        <taxon>Siphonaptera</taxon>
        <taxon>Pulicidae</taxon>
        <taxon>Xenopsyllinae</taxon>
        <taxon>Xenopsylla</taxon>
    </lineage>
</organism>
<dbReference type="CDD" id="cd01493">
    <property type="entry name" value="APPBP1_RUB"/>
    <property type="match status" value="1"/>
</dbReference>
<sequence>MSSPGPKSPEMSDKSKKYDRQIRLWGENGQSLLEQARICVINATALGCEIVKGLVLPGIGGFTIVDEKTVTEEDVGCNFFLELNSIGQSRAQACARLLLELNPDVRGDYVDESPEQLLEKNPDFFRNFNVVIATALSEKTTILLSDHLWQLDIPFIVCRSMGFIGSIRLQLKELTIVESHPDNKSSDLRLIEPFEALQKHFQKTNLSPKTPWIEILYHYLEIWRKSNDGHVPTTYKEKSELRDLIKAGMTADEENYEEAIRAVNSNLGGGKATSDIRKILDDNSCINLTRKSTPFWVMAHALRKFELKEGKGWLPVEGVIPDMTADTKSYIALQQVYKDQFNYDVEIVMKYVQDLIQELDLPVDYVTEQDVKIFCRNANSLHLVRGTKISDEYDKSTVASTVASGLENPGSLMEHYVTLRATEKFLLEYGVLPGECQVKVEPDAARLKACVSKLISDWGCAAIPREDLSHELCRYGGSEIHSVSAFIGGCATQEVIKIITKQFKPLHNTFIYDAITSATETLVL</sequence>
<evidence type="ECO:0000256" key="2">
    <source>
        <dbReference type="ARBA" id="ARBA00006868"/>
    </source>
</evidence>
<dbReference type="FunFam" id="3.40.50.720:FF:000475">
    <property type="entry name" value="NEDD8-activating enzyme E1 regulatory subunit"/>
    <property type="match status" value="1"/>
</dbReference>
<dbReference type="SUPFAM" id="SSF69572">
    <property type="entry name" value="Activating enzymes of the ubiquitin-like proteins"/>
    <property type="match status" value="1"/>
</dbReference>
<dbReference type="InterPro" id="IPR030667">
    <property type="entry name" value="APP-BP1"/>
</dbReference>
<accession>A0A6M2DU04</accession>
<keyword evidence="4 5" id="KW-0833">Ubl conjugation pathway</keyword>
<comment type="pathway">
    <text evidence="1 5">Protein modification; protein neddylation.</text>
</comment>
<dbReference type="PANTHER" id="PTHR10953">
    <property type="entry name" value="UBIQUITIN-ACTIVATING ENZYME E1"/>
    <property type="match status" value="1"/>
</dbReference>
<protein>
    <recommendedName>
        <fullName evidence="3 5">NEDD8-activating enzyme E1 regulatory subunit</fullName>
    </recommendedName>
</protein>
<evidence type="ECO:0000313" key="7">
    <source>
        <dbReference type="EMBL" id="NOV48237.1"/>
    </source>
</evidence>
<proteinExistence type="inferred from homology"/>
<dbReference type="GO" id="GO:0045116">
    <property type="term" value="P:protein neddylation"/>
    <property type="evidence" value="ECO:0007669"/>
    <property type="project" value="UniProtKB-UniRule"/>
</dbReference>
<evidence type="ECO:0000256" key="3">
    <source>
        <dbReference type="ARBA" id="ARBA00015407"/>
    </source>
</evidence>
<dbReference type="EMBL" id="GIIL01004511">
    <property type="protein sequence ID" value="NOV48237.1"/>
    <property type="molecule type" value="Transcribed_RNA"/>
</dbReference>
<evidence type="ECO:0000259" key="6">
    <source>
        <dbReference type="Pfam" id="PF00899"/>
    </source>
</evidence>
<dbReference type="Gene3D" id="3.40.50.720">
    <property type="entry name" value="NAD(P)-binding Rossmann-like Domain"/>
    <property type="match status" value="2"/>
</dbReference>
<dbReference type="GO" id="GO:0019781">
    <property type="term" value="F:NEDD8 activating enzyme activity"/>
    <property type="evidence" value="ECO:0007669"/>
    <property type="project" value="UniProtKB-UniRule"/>
</dbReference>
<evidence type="ECO:0000256" key="4">
    <source>
        <dbReference type="ARBA" id="ARBA00022786"/>
    </source>
</evidence>
<comment type="similarity">
    <text evidence="2 5">Belongs to the ubiquitin-activating E1 family. ULA1 subfamily.</text>
</comment>
<dbReference type="Pfam" id="PF00899">
    <property type="entry name" value="ThiF"/>
    <property type="match status" value="1"/>
</dbReference>
<dbReference type="AlphaFoldDB" id="A0A6M2DU04"/>
<reference evidence="7" key="1">
    <citation type="submission" date="2020-03" db="EMBL/GenBank/DDBJ databases">
        <title>Transcriptomic Profiling of the Digestive Tract of the Rat Flea, Xenopsylla cheopis, Following Blood Feeding and Infection with Yersinia pestis.</title>
        <authorList>
            <person name="Bland D.M."/>
            <person name="Martens C.A."/>
            <person name="Virtaneva K."/>
            <person name="Kanakabandi K."/>
            <person name="Long D."/>
            <person name="Rosenke R."/>
            <person name="Saturday G.A."/>
            <person name="Hoyt F.H."/>
            <person name="Bruno D.P."/>
            <person name="Ribeiro J.M.C."/>
            <person name="Hinnebusch J."/>
        </authorList>
    </citation>
    <scope>NUCLEOTIDE SEQUENCE</scope>
</reference>
<dbReference type="InterPro" id="IPR045886">
    <property type="entry name" value="ThiF/MoeB/HesA"/>
</dbReference>
<evidence type="ECO:0000256" key="5">
    <source>
        <dbReference type="PIRNR" id="PIRNR039099"/>
    </source>
</evidence>
<name>A0A6M2DU04_XENCH</name>
<dbReference type="GO" id="GO:0005737">
    <property type="term" value="C:cytoplasm"/>
    <property type="evidence" value="ECO:0007669"/>
    <property type="project" value="TreeGrafter"/>
</dbReference>
<feature type="domain" description="THIF-type NAD/FAD binding fold" evidence="6">
    <location>
        <begin position="18"/>
        <end position="520"/>
    </location>
</feature>
<dbReference type="InterPro" id="IPR000594">
    <property type="entry name" value="ThiF_NAD_FAD-bd"/>
</dbReference>
<dbReference type="UniPathway" id="UPA00885"/>
<dbReference type="InterPro" id="IPR035985">
    <property type="entry name" value="Ubiquitin-activating_enz"/>
</dbReference>
<dbReference type="PANTHER" id="PTHR10953:SF29">
    <property type="entry name" value="NEDD8-ACTIVATING ENZYME E1 REGULATORY SUBUNIT"/>
    <property type="match status" value="1"/>
</dbReference>
<evidence type="ECO:0000256" key="1">
    <source>
        <dbReference type="ARBA" id="ARBA00005032"/>
    </source>
</evidence>